<accession>X1EWL7</accession>
<proteinExistence type="predicted"/>
<dbReference type="EMBL" id="BART01041305">
    <property type="protein sequence ID" value="GAH24715.1"/>
    <property type="molecule type" value="Genomic_DNA"/>
</dbReference>
<evidence type="ECO:0000313" key="1">
    <source>
        <dbReference type="EMBL" id="GAH24715.1"/>
    </source>
</evidence>
<reference evidence="1" key="1">
    <citation type="journal article" date="2014" name="Front. Microbiol.">
        <title>High frequency of phylogenetically diverse reductive dehalogenase-homologous genes in deep subseafloor sedimentary metagenomes.</title>
        <authorList>
            <person name="Kawai M."/>
            <person name="Futagami T."/>
            <person name="Toyoda A."/>
            <person name="Takaki Y."/>
            <person name="Nishi S."/>
            <person name="Hori S."/>
            <person name="Arai W."/>
            <person name="Tsubouchi T."/>
            <person name="Morono Y."/>
            <person name="Uchiyama I."/>
            <person name="Ito T."/>
            <person name="Fujiyama A."/>
            <person name="Inagaki F."/>
            <person name="Takami H."/>
        </authorList>
    </citation>
    <scope>NUCLEOTIDE SEQUENCE</scope>
    <source>
        <strain evidence="1">Expedition CK06-06</strain>
    </source>
</reference>
<name>X1EWL7_9ZZZZ</name>
<sequence length="50" mass="6106">MEIERTFIVEYKSFPDEKRFVKVYLSKGRYFLQIKEGAIKEVTKEEFNKL</sequence>
<feature type="non-terminal residue" evidence="1">
    <location>
        <position position="50"/>
    </location>
</feature>
<organism evidence="1">
    <name type="scientific">marine sediment metagenome</name>
    <dbReference type="NCBI Taxonomy" id="412755"/>
    <lineage>
        <taxon>unclassified sequences</taxon>
        <taxon>metagenomes</taxon>
        <taxon>ecological metagenomes</taxon>
    </lineage>
</organism>
<gene>
    <name evidence="1" type="ORF">S01H4_66572</name>
</gene>
<comment type="caution">
    <text evidence="1">The sequence shown here is derived from an EMBL/GenBank/DDBJ whole genome shotgun (WGS) entry which is preliminary data.</text>
</comment>
<protein>
    <submittedName>
        <fullName evidence="1">Uncharacterized protein</fullName>
    </submittedName>
</protein>
<dbReference type="AlphaFoldDB" id="X1EWL7"/>